<sequence>MLQPFDLQLPDGNNLTGRVYTSVQTSNVRKYLPLLVCVHGGSYITEYFNIDSQHSVARVSQALEVLVISISRPSYGRTIWKGFGSLSGATSVVLLAHSIGAIVATIAAGCHIGAEGYPLAGLITSSICVEHLPHKTLVDPAVCLHTDRLNKPVPSAELHNINVIWLEHGNRYSNAIQIPLMYRLGEFDRLFPHIECGIVPIAPHFIEMSFQGTGWLYRCFGFACECAVSQGILPKS</sequence>
<dbReference type="OrthoDB" id="5371334at2759"/>
<evidence type="ECO:0000313" key="2">
    <source>
        <dbReference type="Proteomes" id="UP000326198"/>
    </source>
</evidence>
<dbReference type="EMBL" id="ML736425">
    <property type="protein sequence ID" value="KAE8371454.1"/>
    <property type="molecule type" value="Genomic_DNA"/>
</dbReference>
<protein>
    <recommendedName>
        <fullName evidence="3">Alpha/Beta hydrolase protein</fullName>
    </recommendedName>
</protein>
<dbReference type="InterPro" id="IPR029058">
    <property type="entry name" value="AB_hydrolase_fold"/>
</dbReference>
<evidence type="ECO:0000313" key="1">
    <source>
        <dbReference type="EMBL" id="KAE8371454.1"/>
    </source>
</evidence>
<proteinExistence type="predicted"/>
<organism evidence="1 2">
    <name type="scientific">Aspergillus bertholletiae</name>
    <dbReference type="NCBI Taxonomy" id="1226010"/>
    <lineage>
        <taxon>Eukaryota</taxon>
        <taxon>Fungi</taxon>
        <taxon>Dikarya</taxon>
        <taxon>Ascomycota</taxon>
        <taxon>Pezizomycotina</taxon>
        <taxon>Eurotiomycetes</taxon>
        <taxon>Eurotiomycetidae</taxon>
        <taxon>Eurotiales</taxon>
        <taxon>Aspergillaceae</taxon>
        <taxon>Aspergillus</taxon>
        <taxon>Aspergillus subgen. Circumdati</taxon>
    </lineage>
</organism>
<dbReference type="Proteomes" id="UP000326198">
    <property type="component" value="Unassembled WGS sequence"/>
</dbReference>
<gene>
    <name evidence="1" type="ORF">BDV26DRAFT_286778</name>
</gene>
<evidence type="ECO:0008006" key="3">
    <source>
        <dbReference type="Google" id="ProtNLM"/>
    </source>
</evidence>
<reference evidence="1 2" key="1">
    <citation type="submission" date="2019-04" db="EMBL/GenBank/DDBJ databases">
        <title>Friends and foes A comparative genomics studyof 23 Aspergillus species from section Flavi.</title>
        <authorList>
            <consortium name="DOE Joint Genome Institute"/>
            <person name="Kjaerbolling I."/>
            <person name="Vesth T."/>
            <person name="Frisvad J.C."/>
            <person name="Nybo J.L."/>
            <person name="Theobald S."/>
            <person name="Kildgaard S."/>
            <person name="Isbrandt T."/>
            <person name="Kuo A."/>
            <person name="Sato A."/>
            <person name="Lyhne E.K."/>
            <person name="Kogle M.E."/>
            <person name="Wiebenga A."/>
            <person name="Kun R.S."/>
            <person name="Lubbers R.J."/>
            <person name="Makela M.R."/>
            <person name="Barry K."/>
            <person name="Chovatia M."/>
            <person name="Clum A."/>
            <person name="Daum C."/>
            <person name="Haridas S."/>
            <person name="He G."/>
            <person name="LaButti K."/>
            <person name="Lipzen A."/>
            <person name="Mondo S."/>
            <person name="Riley R."/>
            <person name="Salamov A."/>
            <person name="Simmons B.A."/>
            <person name="Magnuson J.K."/>
            <person name="Henrissat B."/>
            <person name="Mortensen U.H."/>
            <person name="Larsen T.O."/>
            <person name="Devries R.P."/>
            <person name="Grigoriev I.V."/>
            <person name="Machida M."/>
            <person name="Baker S.E."/>
            <person name="Andersen M.R."/>
        </authorList>
    </citation>
    <scope>NUCLEOTIDE SEQUENCE [LARGE SCALE GENOMIC DNA]</scope>
    <source>
        <strain evidence="1 2">IBT 29228</strain>
    </source>
</reference>
<dbReference type="AlphaFoldDB" id="A0A5N7ANM3"/>
<keyword evidence="2" id="KW-1185">Reference proteome</keyword>
<accession>A0A5N7ANM3</accession>
<name>A0A5N7ANM3_9EURO</name>
<dbReference type="SUPFAM" id="SSF53474">
    <property type="entry name" value="alpha/beta-Hydrolases"/>
    <property type="match status" value="1"/>
</dbReference>